<dbReference type="PANTHER" id="PTHR46434">
    <property type="entry name" value="GENETIC INTERACTOR OF PROHIBITINS 3, MITOCHONDRIAL"/>
    <property type="match status" value="1"/>
</dbReference>
<dbReference type="SUPFAM" id="SSF52540">
    <property type="entry name" value="P-loop containing nucleoside triphosphate hydrolases"/>
    <property type="match status" value="1"/>
</dbReference>
<dbReference type="PANTHER" id="PTHR46434:SF1">
    <property type="entry name" value="GENETIC INTERACTOR OF PROHIBITINS 3, MITOCHONDRIAL"/>
    <property type="match status" value="1"/>
</dbReference>
<organism evidence="1 2">
    <name type="scientific">Cercospora zeae-maydis SCOH1-5</name>
    <dbReference type="NCBI Taxonomy" id="717836"/>
    <lineage>
        <taxon>Eukaryota</taxon>
        <taxon>Fungi</taxon>
        <taxon>Dikarya</taxon>
        <taxon>Ascomycota</taxon>
        <taxon>Pezizomycotina</taxon>
        <taxon>Dothideomycetes</taxon>
        <taxon>Dothideomycetidae</taxon>
        <taxon>Mycosphaerellales</taxon>
        <taxon>Mycosphaerellaceae</taxon>
        <taxon>Cercospora</taxon>
    </lineage>
</organism>
<proteinExistence type="predicted"/>
<sequence length="485" mass="54114">FAKTLPIVCPGCGGMSQTVDPDVAGFYSPKKRNLKKEKDERKQHEDEIFEQAMARLSPEDHVPVLPPKAESETLENDKPMLCDRCHNLMYQSKGKSILHPSMESIRDIIESSPHRDNHIYHVIDAADFPMSLIPNLISSLDLPRLRTQNRRSKSRSFIHGRKADVSFIITRSDLLAPKKEDVDRLMPYLQEVLRDALGRSGKNLRLGNVRCVSAQRGWWTPQVKEEIWKRGGAGWVVGKVNVGKSALFEVAYPKGRNMKPDAQAQLAKEDDMGEEYDDADISLLPPAQTETAYPHMPIVSSLPGTTASPIRIPYGNGKGELIDLPGIQRSSLETHIKPEYRSSLVMKSRVVPEQFTLRAGRSLLLGGIIRITPKTDDLVFLAYPFTPLTPHAARDDKAIAIQTGFSEDRTPYTGTVENIGTESAKKRIQSAGTFKIQWNATNKRTGSLTNRTAGKRKVGDLPFIVYSADILIESVGWVEIAVQVR</sequence>
<evidence type="ECO:0000313" key="1">
    <source>
        <dbReference type="EMBL" id="KAF2209746.1"/>
    </source>
</evidence>
<keyword evidence="2" id="KW-1185">Reference proteome</keyword>
<feature type="non-terminal residue" evidence="1">
    <location>
        <position position="1"/>
    </location>
</feature>
<evidence type="ECO:0008006" key="3">
    <source>
        <dbReference type="Google" id="ProtNLM"/>
    </source>
</evidence>
<gene>
    <name evidence="1" type="ORF">CERZMDRAFT_24143</name>
</gene>
<dbReference type="GO" id="GO:0005739">
    <property type="term" value="C:mitochondrion"/>
    <property type="evidence" value="ECO:0007669"/>
    <property type="project" value="TreeGrafter"/>
</dbReference>
<dbReference type="EMBL" id="ML992685">
    <property type="protein sequence ID" value="KAF2209746.1"/>
    <property type="molecule type" value="Genomic_DNA"/>
</dbReference>
<dbReference type="InterPro" id="IPR050896">
    <property type="entry name" value="Mito_lipid_metab_GTPase"/>
</dbReference>
<dbReference type="Gene3D" id="3.40.50.300">
    <property type="entry name" value="P-loop containing nucleotide triphosphate hydrolases"/>
    <property type="match status" value="1"/>
</dbReference>
<dbReference type="InterPro" id="IPR027417">
    <property type="entry name" value="P-loop_NTPase"/>
</dbReference>
<dbReference type="OrthoDB" id="1696305at2759"/>
<name>A0A6A6F7D8_9PEZI</name>
<feature type="non-terminal residue" evidence="1">
    <location>
        <position position="485"/>
    </location>
</feature>
<protein>
    <recommendedName>
        <fullName evidence="3">G domain-containing protein</fullName>
    </recommendedName>
</protein>
<accession>A0A6A6F7D8</accession>
<dbReference type="AlphaFoldDB" id="A0A6A6F7D8"/>
<reference evidence="1" key="1">
    <citation type="journal article" date="2020" name="Stud. Mycol.">
        <title>101 Dothideomycetes genomes: a test case for predicting lifestyles and emergence of pathogens.</title>
        <authorList>
            <person name="Haridas S."/>
            <person name="Albert R."/>
            <person name="Binder M."/>
            <person name="Bloem J."/>
            <person name="Labutti K."/>
            <person name="Salamov A."/>
            <person name="Andreopoulos B."/>
            <person name="Baker S."/>
            <person name="Barry K."/>
            <person name="Bills G."/>
            <person name="Bluhm B."/>
            <person name="Cannon C."/>
            <person name="Castanera R."/>
            <person name="Culley D."/>
            <person name="Daum C."/>
            <person name="Ezra D."/>
            <person name="Gonzalez J."/>
            <person name="Henrissat B."/>
            <person name="Kuo A."/>
            <person name="Liang C."/>
            <person name="Lipzen A."/>
            <person name="Lutzoni F."/>
            <person name="Magnuson J."/>
            <person name="Mondo S."/>
            <person name="Nolan M."/>
            <person name="Ohm R."/>
            <person name="Pangilinan J."/>
            <person name="Park H.-J."/>
            <person name="Ramirez L."/>
            <person name="Alfaro M."/>
            <person name="Sun H."/>
            <person name="Tritt A."/>
            <person name="Yoshinaga Y."/>
            <person name="Zwiers L.-H."/>
            <person name="Turgeon B."/>
            <person name="Goodwin S."/>
            <person name="Spatafora J."/>
            <person name="Crous P."/>
            <person name="Grigoriev I."/>
        </authorList>
    </citation>
    <scope>NUCLEOTIDE SEQUENCE</scope>
    <source>
        <strain evidence="1">SCOH1-5</strain>
    </source>
</reference>
<dbReference type="CDD" id="cd01855">
    <property type="entry name" value="YqeH"/>
    <property type="match status" value="1"/>
</dbReference>
<evidence type="ECO:0000313" key="2">
    <source>
        <dbReference type="Proteomes" id="UP000799539"/>
    </source>
</evidence>
<dbReference type="Proteomes" id="UP000799539">
    <property type="component" value="Unassembled WGS sequence"/>
</dbReference>